<feature type="transmembrane region" description="Helical" evidence="1">
    <location>
        <begin position="16"/>
        <end position="40"/>
    </location>
</feature>
<feature type="transmembrane region" description="Helical" evidence="1">
    <location>
        <begin position="118"/>
        <end position="137"/>
    </location>
</feature>
<feature type="domain" description="EAL" evidence="2">
    <location>
        <begin position="440"/>
        <end position="691"/>
    </location>
</feature>
<reference evidence="4 5" key="1">
    <citation type="submission" date="2018-06" db="EMBL/GenBank/DDBJ databases">
        <title>The draft genome sequences of strains SCU63 and S1.</title>
        <authorList>
            <person name="Gan L."/>
        </authorList>
    </citation>
    <scope>NUCLEOTIDE SEQUENCE [LARGE SCALE GENOMIC DNA]</scope>
    <source>
        <strain evidence="4 5">S1</strain>
    </source>
</reference>
<evidence type="ECO:0008006" key="6">
    <source>
        <dbReference type="Google" id="ProtNLM"/>
    </source>
</evidence>
<dbReference type="SUPFAM" id="SSF55073">
    <property type="entry name" value="Nucleotide cyclase"/>
    <property type="match status" value="1"/>
</dbReference>
<keyword evidence="5" id="KW-1185">Reference proteome</keyword>
<name>A0A365KAA2_9BACL</name>
<dbReference type="CDD" id="cd01949">
    <property type="entry name" value="GGDEF"/>
    <property type="match status" value="1"/>
</dbReference>
<dbReference type="Proteomes" id="UP000251869">
    <property type="component" value="Unassembled WGS sequence"/>
</dbReference>
<feature type="transmembrane region" description="Helical" evidence="1">
    <location>
        <begin position="52"/>
        <end position="72"/>
    </location>
</feature>
<dbReference type="SUPFAM" id="SSF141868">
    <property type="entry name" value="EAL domain-like"/>
    <property type="match status" value="1"/>
</dbReference>
<dbReference type="Pfam" id="PF00990">
    <property type="entry name" value="GGDEF"/>
    <property type="match status" value="1"/>
</dbReference>
<feature type="domain" description="GGDEF" evidence="3">
    <location>
        <begin position="299"/>
        <end position="431"/>
    </location>
</feature>
<dbReference type="PROSITE" id="PS50887">
    <property type="entry name" value="GGDEF"/>
    <property type="match status" value="1"/>
</dbReference>
<dbReference type="Gene3D" id="3.30.70.270">
    <property type="match status" value="1"/>
</dbReference>
<evidence type="ECO:0000259" key="3">
    <source>
        <dbReference type="PROSITE" id="PS50887"/>
    </source>
</evidence>
<dbReference type="GO" id="GO:0071111">
    <property type="term" value="F:cyclic-guanylate-specific phosphodiesterase activity"/>
    <property type="evidence" value="ECO:0007669"/>
    <property type="project" value="InterPro"/>
</dbReference>
<feature type="transmembrane region" description="Helical" evidence="1">
    <location>
        <begin position="218"/>
        <end position="242"/>
    </location>
</feature>
<proteinExistence type="predicted"/>
<dbReference type="InterPro" id="IPR043128">
    <property type="entry name" value="Rev_trsase/Diguanyl_cyclase"/>
</dbReference>
<dbReference type="NCBIfam" id="TIGR00254">
    <property type="entry name" value="GGDEF"/>
    <property type="match status" value="1"/>
</dbReference>
<dbReference type="InterPro" id="IPR050706">
    <property type="entry name" value="Cyclic-di-GMP_PDE-like"/>
</dbReference>
<dbReference type="Pfam" id="PF00563">
    <property type="entry name" value="EAL"/>
    <property type="match status" value="1"/>
</dbReference>
<keyword evidence="1" id="KW-0472">Membrane</keyword>
<gene>
    <name evidence="4" type="ORF">DP119_03310</name>
</gene>
<dbReference type="OrthoDB" id="2624050at2"/>
<dbReference type="SMART" id="SM00267">
    <property type="entry name" value="GGDEF"/>
    <property type="match status" value="1"/>
</dbReference>
<dbReference type="PANTHER" id="PTHR33121:SF70">
    <property type="entry name" value="SIGNALING PROTEIN YKOW"/>
    <property type="match status" value="1"/>
</dbReference>
<keyword evidence="1" id="KW-1133">Transmembrane helix</keyword>
<sequence length="704" mass="77625">MVCQVRGDCMSMLPHISLIFLTIIVSIATSYTVLIMIEYVNKRKAAVNSRSWLLAVLALGSGFFGMQVIGILTFMAEYRFTPRFWLLALSLAAACLLAAYVLKILPRGIRSRGEMVKRVLITAFFVKAVQFLGLAGVLDVRFSAISPGYYLVSAVMVLGICYFSFRFMLESNAKQVTEKQRLRNAAALGLVLTLLHYTSTRTFYTNMALPEAAAGGVWAVGTAVLVASIVTLLLLSAANLALVDLHALETENGLLRQVKASESRFRTLAYTDQLTGVPNRHWFFAHFRELMDRADGKIESVGVVLLDFDDFKSINELIGHDGGDQFLKKIVERLKSVLPESVSLARLGGDEFVFAVPNANKAYLGQLCQDILKVMHEPIQIGERSVASGISLGISCQKIAELNEESLIKQADLALFMAKSTGKENYEFFSPELLDSSIRKQEITAALQQALVNGEFSVHYQPQVELLSGRVIGFEALLRWNSALGAVPPAEFIPVAEECGAIHPIGEWVLREACRQLDAWRREGRPDIHVSVNVSAKQFLDPEFAEKVARVLNETNVPAGCVEIEITESVMIDLDTAAGLVEELQEIGVKLAIDDFGTGYSSLNAVKNIQIDTLKIDKSLVDEVLGSDRSMAILATIIELGKNLGAEVVVEGLETIEQVTLMRQYEVIGQGYYFSRPLPADKAARVWDKYLEQPNGLFHAPVLY</sequence>
<comment type="caution">
    <text evidence="4">The sequence shown here is derived from an EMBL/GenBank/DDBJ whole genome shotgun (WGS) entry which is preliminary data.</text>
</comment>
<dbReference type="Gene3D" id="3.20.20.450">
    <property type="entry name" value="EAL domain"/>
    <property type="match status" value="1"/>
</dbReference>
<dbReference type="SMART" id="SM00052">
    <property type="entry name" value="EAL"/>
    <property type="match status" value="1"/>
</dbReference>
<keyword evidence="1" id="KW-0812">Transmembrane</keyword>
<accession>A0A365KAA2</accession>
<evidence type="ECO:0000313" key="4">
    <source>
        <dbReference type="EMBL" id="RAZ69699.1"/>
    </source>
</evidence>
<dbReference type="InterPro" id="IPR029787">
    <property type="entry name" value="Nucleotide_cyclase"/>
</dbReference>
<dbReference type="InterPro" id="IPR001633">
    <property type="entry name" value="EAL_dom"/>
</dbReference>
<organism evidence="4 5">
    <name type="scientific">Planococcus maitriensis</name>
    <dbReference type="NCBI Taxonomy" id="221799"/>
    <lineage>
        <taxon>Bacteria</taxon>
        <taxon>Bacillati</taxon>
        <taxon>Bacillota</taxon>
        <taxon>Bacilli</taxon>
        <taxon>Bacillales</taxon>
        <taxon>Caryophanaceae</taxon>
        <taxon>Planococcus</taxon>
    </lineage>
</organism>
<dbReference type="InterPro" id="IPR035919">
    <property type="entry name" value="EAL_sf"/>
</dbReference>
<dbReference type="CDD" id="cd01948">
    <property type="entry name" value="EAL"/>
    <property type="match status" value="1"/>
</dbReference>
<evidence type="ECO:0000259" key="2">
    <source>
        <dbReference type="PROSITE" id="PS50883"/>
    </source>
</evidence>
<evidence type="ECO:0000256" key="1">
    <source>
        <dbReference type="SAM" id="Phobius"/>
    </source>
</evidence>
<dbReference type="PROSITE" id="PS50883">
    <property type="entry name" value="EAL"/>
    <property type="match status" value="1"/>
</dbReference>
<dbReference type="EMBL" id="QLZQ01000001">
    <property type="protein sequence ID" value="RAZ69699.1"/>
    <property type="molecule type" value="Genomic_DNA"/>
</dbReference>
<feature type="transmembrane region" description="Helical" evidence="1">
    <location>
        <begin position="84"/>
        <end position="106"/>
    </location>
</feature>
<dbReference type="PANTHER" id="PTHR33121">
    <property type="entry name" value="CYCLIC DI-GMP PHOSPHODIESTERASE PDEF"/>
    <property type="match status" value="1"/>
</dbReference>
<evidence type="ECO:0000313" key="5">
    <source>
        <dbReference type="Proteomes" id="UP000251869"/>
    </source>
</evidence>
<dbReference type="AlphaFoldDB" id="A0A365KAA2"/>
<feature type="transmembrane region" description="Helical" evidence="1">
    <location>
        <begin position="149"/>
        <end position="169"/>
    </location>
</feature>
<protein>
    <recommendedName>
        <fullName evidence="6">GGDEF-domain containing protein</fullName>
    </recommendedName>
</protein>
<dbReference type="InterPro" id="IPR000160">
    <property type="entry name" value="GGDEF_dom"/>
</dbReference>